<evidence type="ECO:0000256" key="5">
    <source>
        <dbReference type="SAM" id="MobiDB-lite"/>
    </source>
</evidence>
<keyword evidence="3" id="KW-1133">Transmembrane helix</keyword>
<dbReference type="AlphaFoldDB" id="A0A1Y1WAF1"/>
<organism evidence="6 7">
    <name type="scientific">Linderina pennispora</name>
    <dbReference type="NCBI Taxonomy" id="61395"/>
    <lineage>
        <taxon>Eukaryota</taxon>
        <taxon>Fungi</taxon>
        <taxon>Fungi incertae sedis</taxon>
        <taxon>Zoopagomycota</taxon>
        <taxon>Kickxellomycotina</taxon>
        <taxon>Kickxellomycetes</taxon>
        <taxon>Kickxellales</taxon>
        <taxon>Kickxellaceae</taxon>
        <taxon>Linderina</taxon>
    </lineage>
</organism>
<dbReference type="STRING" id="61395.A0A1Y1WAF1"/>
<feature type="compositionally biased region" description="Low complexity" evidence="5">
    <location>
        <begin position="28"/>
        <end position="45"/>
    </location>
</feature>
<comment type="caution">
    <text evidence="6">The sequence shown here is derived from an EMBL/GenBank/DDBJ whole genome shotgun (WGS) entry which is preliminary data.</text>
</comment>
<sequence length="256" mass="27958">MSDYSPLDDHAPSSPQQHPHQSKEEHSTSSYPSHPYSSGYGSSYTSYQNQSVSQVIEVSPPAAGGYSGYGEPSAGPSTFSSQEGGQRVSRYETSLSLRYDVEAALAYALGMFSGKLQGSALPIWLAVFLSARWLEGNLIRTQMPAKRAISVPTLSPSPSLPLCRGDTIVGAFLLVFERKNDYVRFHAWQSALFSVGAVLLLIVLALVSSFLYWVTLLATIGCLGYMARRAYIDGAIFERFALPYVGQIAMQFVDEE</sequence>
<comment type="subcellular location">
    <subcellularLocation>
        <location evidence="1">Membrane</location>
        <topology evidence="1">Multi-pass membrane protein</topology>
    </subcellularLocation>
</comment>
<evidence type="ECO:0000256" key="4">
    <source>
        <dbReference type="ARBA" id="ARBA00023136"/>
    </source>
</evidence>
<gene>
    <name evidence="6" type="ORF">DL89DRAFT_152558</name>
</gene>
<dbReference type="EMBL" id="MCFD01000006">
    <property type="protein sequence ID" value="ORX70124.1"/>
    <property type="molecule type" value="Genomic_DNA"/>
</dbReference>
<reference evidence="6 7" key="1">
    <citation type="submission" date="2016-07" db="EMBL/GenBank/DDBJ databases">
        <title>Pervasive Adenine N6-methylation of Active Genes in Fungi.</title>
        <authorList>
            <consortium name="DOE Joint Genome Institute"/>
            <person name="Mondo S.J."/>
            <person name="Dannebaum R.O."/>
            <person name="Kuo R.C."/>
            <person name="Labutti K."/>
            <person name="Haridas S."/>
            <person name="Kuo A."/>
            <person name="Salamov A."/>
            <person name="Ahrendt S.R."/>
            <person name="Lipzen A."/>
            <person name="Sullivan W."/>
            <person name="Andreopoulos W.B."/>
            <person name="Clum A."/>
            <person name="Lindquist E."/>
            <person name="Daum C."/>
            <person name="Ramamoorthy G.K."/>
            <person name="Gryganskyi A."/>
            <person name="Culley D."/>
            <person name="Magnuson J.K."/>
            <person name="James T.Y."/>
            <person name="O'Malley M.A."/>
            <person name="Stajich J.E."/>
            <person name="Spatafora J.W."/>
            <person name="Visel A."/>
            <person name="Grigoriev I.V."/>
        </authorList>
    </citation>
    <scope>NUCLEOTIDE SEQUENCE [LARGE SCALE GENOMIC DNA]</scope>
    <source>
        <strain evidence="6 7">ATCC 12442</strain>
    </source>
</reference>
<dbReference type="RefSeq" id="XP_040743762.1">
    <property type="nucleotide sequence ID" value="XM_040883559.1"/>
</dbReference>
<feature type="region of interest" description="Disordered" evidence="5">
    <location>
        <begin position="1"/>
        <end position="45"/>
    </location>
</feature>
<dbReference type="Proteomes" id="UP000193922">
    <property type="component" value="Unassembled WGS sequence"/>
</dbReference>
<proteinExistence type="predicted"/>
<dbReference type="GO" id="GO:0016020">
    <property type="term" value="C:membrane"/>
    <property type="evidence" value="ECO:0007669"/>
    <property type="project" value="UniProtKB-SubCell"/>
</dbReference>
<evidence type="ECO:0000256" key="3">
    <source>
        <dbReference type="ARBA" id="ARBA00022989"/>
    </source>
</evidence>
<feature type="compositionally biased region" description="Polar residues" evidence="5">
    <location>
        <begin position="75"/>
        <end position="84"/>
    </location>
</feature>
<dbReference type="GeneID" id="63800207"/>
<dbReference type="PANTHER" id="PTHR36460">
    <property type="entry name" value="UPF0132 DOMAIN PROTEIN (AFU_ORTHOLOGUE AFUA_3G10255)"/>
    <property type="match status" value="1"/>
</dbReference>
<evidence type="ECO:0000256" key="1">
    <source>
        <dbReference type="ARBA" id="ARBA00004141"/>
    </source>
</evidence>
<feature type="region of interest" description="Disordered" evidence="5">
    <location>
        <begin position="63"/>
        <end position="86"/>
    </location>
</feature>
<accession>A0A1Y1WAF1</accession>
<keyword evidence="2" id="KW-0812">Transmembrane</keyword>
<keyword evidence="7" id="KW-1185">Reference proteome</keyword>
<evidence type="ECO:0000256" key="2">
    <source>
        <dbReference type="ARBA" id="ARBA00022692"/>
    </source>
</evidence>
<protein>
    <recommendedName>
        <fullName evidence="8">PRA1 family protein</fullName>
    </recommendedName>
</protein>
<keyword evidence="4" id="KW-0472">Membrane</keyword>
<dbReference type="PANTHER" id="PTHR36460:SF1">
    <property type="entry name" value="UPF0132 DOMAIN PROTEIN (AFU_ORTHOLOGUE AFUA_3G10255)"/>
    <property type="match status" value="1"/>
</dbReference>
<name>A0A1Y1WAF1_9FUNG</name>
<evidence type="ECO:0008006" key="8">
    <source>
        <dbReference type="Google" id="ProtNLM"/>
    </source>
</evidence>
<dbReference type="OrthoDB" id="5546837at2759"/>
<evidence type="ECO:0000313" key="6">
    <source>
        <dbReference type="EMBL" id="ORX70124.1"/>
    </source>
</evidence>
<evidence type="ECO:0000313" key="7">
    <source>
        <dbReference type="Proteomes" id="UP000193922"/>
    </source>
</evidence>